<dbReference type="SUPFAM" id="SSF103473">
    <property type="entry name" value="MFS general substrate transporter"/>
    <property type="match status" value="1"/>
</dbReference>
<dbReference type="InterPro" id="IPR020846">
    <property type="entry name" value="MFS_dom"/>
</dbReference>
<evidence type="ECO:0000256" key="5">
    <source>
        <dbReference type="ARBA" id="ARBA00022692"/>
    </source>
</evidence>
<keyword evidence="4" id="KW-1003">Cell membrane</keyword>
<dbReference type="NCBIfam" id="TIGR00710">
    <property type="entry name" value="efflux_Bcr_CflA"/>
    <property type="match status" value="1"/>
</dbReference>
<dbReference type="Gene3D" id="1.20.1720.10">
    <property type="entry name" value="Multidrug resistance protein D"/>
    <property type="match status" value="1"/>
</dbReference>
<dbReference type="PANTHER" id="PTHR23502">
    <property type="entry name" value="MAJOR FACILITATOR SUPERFAMILY"/>
    <property type="match status" value="1"/>
</dbReference>
<sequence length="389" mass="40871">MAPFDILASLAMDIFLPVVPAMPSILNTTPSMIQLALSLYMVALGVGQVVFGPISDRIGRRPVLLAGGALFAVGSLGAAWSSTAEVFLYFRLVQGTGASAALVATFATVRDVYASRPENAVIYAWFSSMLAFVPAIGPVAGAIIAEALGWQAIFLTLAALAVLVVGHALFRWHETRPVIEAERRPSVLPILMSVSFWVYTAGFGTGMGAFFVFFSTAPRVLIGRAGYSEFGFSLAFATVALVMIATTRFAQAFVGRWGVAGCVARGMGLLICGAALLGIGEVYGSASFFTFIIPMWVMAVGIVFTVSVTANGALAGFDEIAGSAVALYFCIQSLIVSSVGTLAVTLLDGDTAWPLVCYATAMALLVSSGLWRLRSWALRQGALPQADSQ</sequence>
<feature type="transmembrane region" description="Helical" evidence="8">
    <location>
        <begin position="190"/>
        <end position="214"/>
    </location>
</feature>
<feature type="transmembrane region" description="Helical" evidence="8">
    <location>
        <begin position="291"/>
        <end position="314"/>
    </location>
</feature>
<name>A0A841KKI9_9HYPH</name>
<organism evidence="10 11">
    <name type="scientific">Chelatococcus composti</name>
    <dbReference type="NCBI Taxonomy" id="1743235"/>
    <lineage>
        <taxon>Bacteria</taxon>
        <taxon>Pseudomonadati</taxon>
        <taxon>Pseudomonadota</taxon>
        <taxon>Alphaproteobacteria</taxon>
        <taxon>Hyphomicrobiales</taxon>
        <taxon>Chelatococcaceae</taxon>
        <taxon>Chelatococcus</taxon>
    </lineage>
</organism>
<dbReference type="GO" id="GO:0042910">
    <property type="term" value="F:xenobiotic transmembrane transporter activity"/>
    <property type="evidence" value="ECO:0007669"/>
    <property type="project" value="InterPro"/>
</dbReference>
<reference evidence="10 11" key="1">
    <citation type="submission" date="2020-08" db="EMBL/GenBank/DDBJ databases">
        <title>Genomic Encyclopedia of Type Strains, Phase IV (KMG-IV): sequencing the most valuable type-strain genomes for metagenomic binning, comparative biology and taxonomic classification.</title>
        <authorList>
            <person name="Goeker M."/>
        </authorList>
    </citation>
    <scope>NUCLEOTIDE SEQUENCE [LARGE SCALE GENOMIC DNA]</scope>
    <source>
        <strain evidence="10 11">DSM 101465</strain>
    </source>
</reference>
<keyword evidence="7 8" id="KW-0472">Membrane</keyword>
<dbReference type="CDD" id="cd17320">
    <property type="entry name" value="MFS_MdfA_MDR_like"/>
    <property type="match status" value="1"/>
</dbReference>
<keyword evidence="6 8" id="KW-1133">Transmembrane helix</keyword>
<feature type="transmembrane region" description="Helical" evidence="8">
    <location>
        <begin position="326"/>
        <end position="346"/>
    </location>
</feature>
<evidence type="ECO:0000256" key="3">
    <source>
        <dbReference type="ARBA" id="ARBA00022448"/>
    </source>
</evidence>
<gene>
    <name evidence="10" type="ORF">HNQ73_003548</name>
</gene>
<keyword evidence="11" id="KW-1185">Reference proteome</keyword>
<dbReference type="InterPro" id="IPR036259">
    <property type="entry name" value="MFS_trans_sf"/>
</dbReference>
<comment type="caution">
    <text evidence="8">Lacks conserved residue(s) required for the propagation of feature annotation.</text>
</comment>
<proteinExistence type="inferred from homology"/>
<evidence type="ECO:0000256" key="6">
    <source>
        <dbReference type="ARBA" id="ARBA00022989"/>
    </source>
</evidence>
<evidence type="ECO:0000313" key="10">
    <source>
        <dbReference type="EMBL" id="MBB6169893.1"/>
    </source>
</evidence>
<dbReference type="GO" id="GO:1990961">
    <property type="term" value="P:xenobiotic detoxification by transmembrane export across the plasma membrane"/>
    <property type="evidence" value="ECO:0007669"/>
    <property type="project" value="InterPro"/>
</dbReference>
<dbReference type="PANTHER" id="PTHR23502:SF132">
    <property type="entry name" value="POLYAMINE TRANSPORTER 2-RELATED"/>
    <property type="match status" value="1"/>
</dbReference>
<feature type="transmembrane region" description="Helical" evidence="8">
    <location>
        <begin position="121"/>
        <end position="144"/>
    </location>
</feature>
<dbReference type="Proteomes" id="UP000588017">
    <property type="component" value="Unassembled WGS sequence"/>
</dbReference>
<dbReference type="GO" id="GO:0005886">
    <property type="term" value="C:plasma membrane"/>
    <property type="evidence" value="ECO:0007669"/>
    <property type="project" value="UniProtKB-SubCell"/>
</dbReference>
<feature type="transmembrane region" description="Helical" evidence="8">
    <location>
        <begin position="257"/>
        <end position="279"/>
    </location>
</feature>
<comment type="subcellular location">
    <subcellularLocation>
        <location evidence="8">Cell inner membrane</location>
        <topology evidence="8">Multi-pass membrane protein</topology>
    </subcellularLocation>
    <subcellularLocation>
        <location evidence="1">Cell membrane</location>
        <topology evidence="1">Multi-pass membrane protein</topology>
    </subcellularLocation>
</comment>
<dbReference type="Pfam" id="PF07690">
    <property type="entry name" value="MFS_1"/>
    <property type="match status" value="1"/>
</dbReference>
<feature type="transmembrane region" description="Helical" evidence="8">
    <location>
        <begin position="31"/>
        <end position="51"/>
    </location>
</feature>
<evidence type="ECO:0000256" key="4">
    <source>
        <dbReference type="ARBA" id="ARBA00022475"/>
    </source>
</evidence>
<feature type="transmembrane region" description="Helical" evidence="8">
    <location>
        <begin position="63"/>
        <end position="82"/>
    </location>
</feature>
<dbReference type="EMBL" id="JACHEH010000015">
    <property type="protein sequence ID" value="MBB6169893.1"/>
    <property type="molecule type" value="Genomic_DNA"/>
</dbReference>
<dbReference type="InterPro" id="IPR011701">
    <property type="entry name" value="MFS"/>
</dbReference>
<feature type="transmembrane region" description="Helical" evidence="8">
    <location>
        <begin position="352"/>
        <end position="371"/>
    </location>
</feature>
<evidence type="ECO:0000256" key="8">
    <source>
        <dbReference type="RuleBase" id="RU365088"/>
    </source>
</evidence>
<dbReference type="AlphaFoldDB" id="A0A841KKI9"/>
<feature type="transmembrane region" description="Helical" evidence="8">
    <location>
        <begin position="150"/>
        <end position="170"/>
    </location>
</feature>
<keyword evidence="8" id="KW-0997">Cell inner membrane</keyword>
<evidence type="ECO:0000256" key="1">
    <source>
        <dbReference type="ARBA" id="ARBA00004651"/>
    </source>
</evidence>
<feature type="domain" description="Major facilitator superfamily (MFS) profile" evidence="9">
    <location>
        <begin position="1"/>
        <end position="375"/>
    </location>
</feature>
<comment type="similarity">
    <text evidence="2 8">Belongs to the major facilitator superfamily. Bcr/CmlA family.</text>
</comment>
<evidence type="ECO:0000256" key="2">
    <source>
        <dbReference type="ARBA" id="ARBA00006236"/>
    </source>
</evidence>
<protein>
    <recommendedName>
        <fullName evidence="8">Bcr/CflA family efflux transporter</fullName>
    </recommendedName>
</protein>
<evidence type="ECO:0000259" key="9">
    <source>
        <dbReference type="PROSITE" id="PS50850"/>
    </source>
</evidence>
<dbReference type="InterPro" id="IPR004812">
    <property type="entry name" value="Efflux_drug-R_Bcr/CmlA"/>
</dbReference>
<evidence type="ECO:0000313" key="11">
    <source>
        <dbReference type="Proteomes" id="UP000588017"/>
    </source>
</evidence>
<feature type="transmembrane region" description="Helical" evidence="8">
    <location>
        <begin position="226"/>
        <end position="245"/>
    </location>
</feature>
<evidence type="ECO:0000256" key="7">
    <source>
        <dbReference type="ARBA" id="ARBA00023136"/>
    </source>
</evidence>
<keyword evidence="5 8" id="KW-0812">Transmembrane</keyword>
<accession>A0A841KKI9</accession>
<keyword evidence="3 8" id="KW-0813">Transport</keyword>
<dbReference type="PROSITE" id="PS50850">
    <property type="entry name" value="MFS"/>
    <property type="match status" value="1"/>
</dbReference>
<feature type="transmembrane region" description="Helical" evidence="8">
    <location>
        <begin position="88"/>
        <end position="109"/>
    </location>
</feature>
<comment type="caution">
    <text evidence="10">The sequence shown here is derived from an EMBL/GenBank/DDBJ whole genome shotgun (WGS) entry which is preliminary data.</text>
</comment>
<dbReference type="NCBIfam" id="NF033134">
    <property type="entry name" value="cmlA_floR"/>
    <property type="match status" value="1"/>
</dbReference>